<sequence>MLLSNMKKSFYDMVATSINNLFQKRPIVIWVDEYQSFISEYERYIKEEHLEKFIFTGSFMQLRHMIVNYSPHFEKRILIYLPIKFEEIKLLKEYQWLAEIFDDTIRDLLAKHYNLQLPINENDRLHKQLQYIKAKWDILSEDLIENLDEVKLEQIILQNQLTMDELDKKETLLKFMTDKTYYESLKELENLQAFLQLANEYYGFLFDEQQSYEEIVEVIASSLIQTELSLNSKESDYELDPKIAYRRSELFNLWSKHDFYRNHFKEWSKKLSYKYKQEISLKEIEELYTIEGFSIIDEELWSRIEKQLLLSGELNIELLSFEKIEQFILIAESRITRAIESNLIQKWKALSELLQFINELNKFKNYVSQTGNFQNPESIISEYIKQNWWSIDFHFRKAQENYKQNNLLIHELINYANGQYIHHFLKPINTQFQKSIENKNYFSIDGIPQQRYFWQEYINESNNKIAVIFVDALRYEMGIELQHLIDEEWQVDVDSMLSSLPSITKIGMASLLPLSSTVLTWEKEKDDLIIYSDNTKMNNKSNRVKYLETVMGTHGQVYNLDNLYRFTEQQIKMDIADKEKIVVYSNEIDAAGEHIEDSAVNIFPELLHKIKIVTENLLRAGVEKVVITADHGFLLTNGLEGWNEISISDEVDLIKKSRRYAIATNKIKGDWIVKEISWSHHKGNLYQYYPLSNYYFTANGGTKFSHGGISIQEVIIPVLIITSKNSSKDFIEDPRIIQQQTSLIEVNQAEDTANIQEQIKHYLITFEDDLSKREIFLLNCFLDSTKWSEMELLQRAKSKGIKFKSILVSEAMEALINKLENQGKKWFTVEMINGTMYEYSLK</sequence>
<name>A0A223E179_9BACI</name>
<dbReference type="Proteomes" id="UP000214606">
    <property type="component" value="Chromosome"/>
</dbReference>
<gene>
    <name evidence="1" type="ORF">AP3564_00910</name>
</gene>
<dbReference type="AlphaFoldDB" id="A0A223E179"/>
<organism evidence="1 2">
    <name type="scientific">Aeribacillus pallidus</name>
    <dbReference type="NCBI Taxonomy" id="33936"/>
    <lineage>
        <taxon>Bacteria</taxon>
        <taxon>Bacillati</taxon>
        <taxon>Bacillota</taxon>
        <taxon>Bacilli</taxon>
        <taxon>Bacillales</taxon>
        <taxon>Bacillaceae</taxon>
        <taxon>Aeribacillus</taxon>
    </lineage>
</organism>
<accession>A0A223E179</accession>
<dbReference type="Pfam" id="PF08665">
    <property type="entry name" value="PglZ"/>
    <property type="match status" value="1"/>
</dbReference>
<dbReference type="KEGG" id="apak:AP3564_00910"/>
<dbReference type="EMBL" id="CP017703">
    <property type="protein sequence ID" value="ASS89012.1"/>
    <property type="molecule type" value="Genomic_DNA"/>
</dbReference>
<evidence type="ECO:0000313" key="2">
    <source>
        <dbReference type="Proteomes" id="UP000214606"/>
    </source>
</evidence>
<reference evidence="1 2" key="1">
    <citation type="submission" date="2016-10" db="EMBL/GenBank/DDBJ databases">
        <title>The whole genome sequencing and assembly of Aeribacillus pallidus KCTC3564 strain.</title>
        <authorList>
            <person name="Lee Y.-J."/>
            <person name="Park M.-K."/>
            <person name="Yi H."/>
            <person name="Bahn Y.-S."/>
            <person name="Kim J.F."/>
            <person name="Lee D.-W."/>
        </authorList>
    </citation>
    <scope>NUCLEOTIDE SEQUENCE [LARGE SCALE GENOMIC DNA]</scope>
    <source>
        <strain evidence="1 2">KCTC3564</strain>
    </source>
</reference>
<protein>
    <submittedName>
        <fullName evidence="1">Uncharacterized protein</fullName>
    </submittedName>
</protein>
<proteinExistence type="predicted"/>
<evidence type="ECO:0000313" key="1">
    <source>
        <dbReference type="EMBL" id="ASS89012.1"/>
    </source>
</evidence>